<dbReference type="PIRSF" id="PIRSF016838">
    <property type="entry name" value="PafC"/>
    <property type="match status" value="1"/>
</dbReference>
<gene>
    <name evidence="4" type="ORF">SAMN05421811_12598</name>
</gene>
<dbReference type="EMBL" id="FOHX01000025">
    <property type="protein sequence ID" value="SEU45667.1"/>
    <property type="molecule type" value="Genomic_DNA"/>
</dbReference>
<dbReference type="Proteomes" id="UP000199361">
    <property type="component" value="Unassembled WGS sequence"/>
</dbReference>
<keyword evidence="4" id="KW-0238">DNA-binding</keyword>
<dbReference type="Gene3D" id="1.10.10.10">
    <property type="entry name" value="Winged helix-like DNA-binding domain superfamily/Winged helix DNA-binding domain"/>
    <property type="match status" value="1"/>
</dbReference>
<proteinExistence type="predicted"/>
<dbReference type="OrthoDB" id="3171994at2"/>
<evidence type="ECO:0000259" key="3">
    <source>
        <dbReference type="PROSITE" id="PS51000"/>
    </source>
</evidence>
<dbReference type="InterPro" id="IPR036388">
    <property type="entry name" value="WH-like_DNA-bd_sf"/>
</dbReference>
<dbReference type="GO" id="GO:0003677">
    <property type="term" value="F:DNA binding"/>
    <property type="evidence" value="ECO:0007669"/>
    <property type="project" value="UniProtKB-KW"/>
</dbReference>
<dbReference type="Pfam" id="PF25583">
    <property type="entry name" value="WCX"/>
    <property type="match status" value="1"/>
</dbReference>
<dbReference type="GO" id="GO:0003700">
    <property type="term" value="F:DNA-binding transcription factor activity"/>
    <property type="evidence" value="ECO:0007669"/>
    <property type="project" value="InterPro"/>
</dbReference>
<evidence type="ECO:0000313" key="4">
    <source>
        <dbReference type="EMBL" id="SEU45667.1"/>
    </source>
</evidence>
<dbReference type="PROSITE" id="PS52050">
    <property type="entry name" value="WYL"/>
    <property type="match status" value="1"/>
</dbReference>
<dbReference type="InterPro" id="IPR036390">
    <property type="entry name" value="WH_DNA-bd_sf"/>
</dbReference>
<keyword evidence="2" id="KW-0804">Transcription</keyword>
<dbReference type="InterPro" id="IPR057727">
    <property type="entry name" value="WCX_dom"/>
</dbReference>
<dbReference type="SUPFAM" id="SSF46785">
    <property type="entry name" value="Winged helix' DNA-binding domain"/>
    <property type="match status" value="1"/>
</dbReference>
<sequence length="333" mass="36774">MRASRLVSILLLLQTRGRLTARELAERLEVSVRTIYRDVESLHAAGIPLYGDAGPNGGYQLLDGYRTRLTGLTADEAESLFLAGLPGPAAELGLGAVVTAAQLKLMAALPVELRDRAGRLQERFHLDAPTWYREREPLAHLPAVADAVWNERRILVVYRRWKEPQEVERLLDPYGLVVKAGRWYLVAGTDGDVRTYRVSQILGLRTLDEGFTRPRGFDLAAHWAAYLEAFEARLRRGEAVVRLSPRGLERLPDLMTPGMVEAARRTAGAPDAEGWTRVTVPIESVEHALAEFLRLGVDAEVLAPAELRERIGATAAALAERYAAGETFTPEPA</sequence>
<dbReference type="InterPro" id="IPR026881">
    <property type="entry name" value="WYL_dom"/>
</dbReference>
<keyword evidence="1" id="KW-0805">Transcription regulation</keyword>
<evidence type="ECO:0000256" key="1">
    <source>
        <dbReference type="ARBA" id="ARBA00023015"/>
    </source>
</evidence>
<dbReference type="RefSeq" id="WP_091093783.1">
    <property type="nucleotide sequence ID" value="NZ_FOHX01000025.1"/>
</dbReference>
<dbReference type="Pfam" id="PF13280">
    <property type="entry name" value="WYL"/>
    <property type="match status" value="1"/>
</dbReference>
<dbReference type="Pfam" id="PF08279">
    <property type="entry name" value="HTH_11"/>
    <property type="match status" value="1"/>
</dbReference>
<keyword evidence="5" id="KW-1185">Reference proteome</keyword>
<reference evidence="4 5" key="1">
    <citation type="submission" date="2016-10" db="EMBL/GenBank/DDBJ databases">
        <authorList>
            <person name="de Groot N.N."/>
        </authorList>
    </citation>
    <scope>NUCLEOTIDE SEQUENCE [LARGE SCALE GENOMIC DNA]</scope>
    <source>
        <strain evidence="4 5">CGMCC 4.5598</strain>
    </source>
</reference>
<evidence type="ECO:0000313" key="5">
    <source>
        <dbReference type="Proteomes" id="UP000199361"/>
    </source>
</evidence>
<evidence type="ECO:0000256" key="2">
    <source>
        <dbReference type="ARBA" id="ARBA00023163"/>
    </source>
</evidence>
<dbReference type="InterPro" id="IPR051534">
    <property type="entry name" value="CBASS_pafABC_assoc_protein"/>
</dbReference>
<accession>A0A1I0LV73</accession>
<feature type="domain" description="HTH deoR-type" evidence="3">
    <location>
        <begin position="2"/>
        <end position="57"/>
    </location>
</feature>
<dbReference type="STRING" id="568860.SAMN05421811_12598"/>
<dbReference type="AlphaFoldDB" id="A0A1I0LV73"/>
<name>A0A1I0LV73_9ACTN</name>
<dbReference type="PANTHER" id="PTHR34580:SF1">
    <property type="entry name" value="PROTEIN PAFC"/>
    <property type="match status" value="1"/>
</dbReference>
<dbReference type="InterPro" id="IPR028349">
    <property type="entry name" value="PafC-like"/>
</dbReference>
<organism evidence="4 5">
    <name type="scientific">Nonomuraea wenchangensis</name>
    <dbReference type="NCBI Taxonomy" id="568860"/>
    <lineage>
        <taxon>Bacteria</taxon>
        <taxon>Bacillati</taxon>
        <taxon>Actinomycetota</taxon>
        <taxon>Actinomycetes</taxon>
        <taxon>Streptosporangiales</taxon>
        <taxon>Streptosporangiaceae</taxon>
        <taxon>Nonomuraea</taxon>
    </lineage>
</organism>
<dbReference type="InterPro" id="IPR013196">
    <property type="entry name" value="HTH_11"/>
</dbReference>
<dbReference type="InterPro" id="IPR001034">
    <property type="entry name" value="DeoR_HTH"/>
</dbReference>
<dbReference type="PROSITE" id="PS51000">
    <property type="entry name" value="HTH_DEOR_2"/>
    <property type="match status" value="1"/>
</dbReference>
<protein>
    <submittedName>
        <fullName evidence="4">Predicted DNA-binding transcriptional regulator YafY, contains an HTH and WYL domains</fullName>
    </submittedName>
</protein>
<dbReference type="PANTHER" id="PTHR34580">
    <property type="match status" value="1"/>
</dbReference>